<reference evidence="1 2" key="1">
    <citation type="submission" date="2018-12" db="EMBL/GenBank/DDBJ databases">
        <authorList>
            <person name="Yang Y."/>
        </authorList>
    </citation>
    <scope>NUCLEOTIDE SEQUENCE [LARGE SCALE GENOMIC DNA]</scope>
    <source>
        <strain evidence="1 2">L-25-5w-1</strain>
    </source>
</reference>
<dbReference type="AlphaFoldDB" id="A0A431VBD0"/>
<sequence>MTVSPVTQTDFTVHLFAVVRVPVSITAGDKKEAVERAIEETDLVSEIRHGEYAEEVTHALVDVQGDTGYAHSTWHSANGGEYRDPADLQALVDRIATMDPATTDLGSVIQQARALSSACAAAVPT</sequence>
<dbReference type="Proteomes" id="UP000277007">
    <property type="component" value="Unassembled WGS sequence"/>
</dbReference>
<dbReference type="RefSeq" id="WP_126619745.1">
    <property type="nucleotide sequence ID" value="NZ_JBHUCY010000082.1"/>
</dbReference>
<organism evidence="1 2">
    <name type="scientific">Azospirillum griseum</name>
    <dbReference type="NCBI Taxonomy" id="2496639"/>
    <lineage>
        <taxon>Bacteria</taxon>
        <taxon>Pseudomonadati</taxon>
        <taxon>Pseudomonadota</taxon>
        <taxon>Alphaproteobacteria</taxon>
        <taxon>Rhodospirillales</taxon>
        <taxon>Azospirillaceae</taxon>
        <taxon>Azospirillum</taxon>
    </lineage>
</organism>
<dbReference type="OrthoDB" id="9035758at2"/>
<keyword evidence="2" id="KW-1185">Reference proteome</keyword>
<comment type="caution">
    <text evidence="1">The sequence shown here is derived from an EMBL/GenBank/DDBJ whole genome shotgun (WGS) entry which is preliminary data.</text>
</comment>
<protein>
    <submittedName>
        <fullName evidence="1">Uncharacterized protein</fullName>
    </submittedName>
</protein>
<gene>
    <name evidence="1" type="ORF">EJ903_22670</name>
</gene>
<accession>A0A431VBD0</accession>
<name>A0A431VBD0_9PROT</name>
<evidence type="ECO:0000313" key="2">
    <source>
        <dbReference type="Proteomes" id="UP000277007"/>
    </source>
</evidence>
<proteinExistence type="predicted"/>
<dbReference type="EMBL" id="RXMA01000032">
    <property type="protein sequence ID" value="RTR15689.1"/>
    <property type="molecule type" value="Genomic_DNA"/>
</dbReference>
<evidence type="ECO:0000313" key="1">
    <source>
        <dbReference type="EMBL" id="RTR15689.1"/>
    </source>
</evidence>